<dbReference type="RefSeq" id="WP_135390031.1">
    <property type="nucleotide sequence ID" value="NZ_PGGK01000009.1"/>
</dbReference>
<dbReference type="SUPFAM" id="SSF54862">
    <property type="entry name" value="4Fe-4S ferredoxins"/>
    <property type="match status" value="1"/>
</dbReference>
<dbReference type="Pfam" id="PF00037">
    <property type="entry name" value="Fer4"/>
    <property type="match status" value="1"/>
</dbReference>
<dbReference type="Gene3D" id="3.30.70.20">
    <property type="match status" value="1"/>
</dbReference>
<proteinExistence type="predicted"/>
<keyword evidence="3" id="KW-1185">Reference proteome</keyword>
<dbReference type="GO" id="GO:0016491">
    <property type="term" value="F:oxidoreductase activity"/>
    <property type="evidence" value="ECO:0007669"/>
    <property type="project" value="UniProtKB-ARBA"/>
</dbReference>
<dbReference type="PROSITE" id="PS51379">
    <property type="entry name" value="4FE4S_FER_2"/>
    <property type="match status" value="1"/>
</dbReference>
<dbReference type="OrthoDB" id="2837at2157"/>
<gene>
    <name evidence="2" type="ORF">CUN85_09265</name>
</gene>
<dbReference type="AlphaFoldDB" id="A0A4E0PW36"/>
<dbReference type="PROSITE" id="PS00198">
    <property type="entry name" value="4FE4S_FER_1"/>
    <property type="match status" value="1"/>
</dbReference>
<evidence type="ECO:0000259" key="1">
    <source>
        <dbReference type="PROSITE" id="PS51379"/>
    </source>
</evidence>
<reference evidence="2 3" key="1">
    <citation type="submission" date="2017-11" db="EMBL/GenBank/DDBJ databases">
        <title>Isolation and Characterization of Methanogenic Archaea from Saline Meromictic Lake at Siberia.</title>
        <authorList>
            <person name="Shen Y."/>
            <person name="Huang H.-H."/>
            <person name="Lai M.-C."/>
            <person name="Chen S.-C."/>
        </authorList>
    </citation>
    <scope>NUCLEOTIDE SEQUENCE [LARGE SCALE GENOMIC DNA]</scope>
    <source>
        <strain evidence="2 3">SY-01</strain>
    </source>
</reference>
<organism evidence="2 3">
    <name type="scientific">Methanolobus halotolerans</name>
    <dbReference type="NCBI Taxonomy" id="2052935"/>
    <lineage>
        <taxon>Archaea</taxon>
        <taxon>Methanobacteriati</taxon>
        <taxon>Methanobacteriota</taxon>
        <taxon>Stenosarchaea group</taxon>
        <taxon>Methanomicrobia</taxon>
        <taxon>Methanosarcinales</taxon>
        <taxon>Methanosarcinaceae</taxon>
        <taxon>Methanolobus</taxon>
    </lineage>
</organism>
<feature type="domain" description="4Fe-4S ferredoxin-type" evidence="1">
    <location>
        <begin position="33"/>
        <end position="61"/>
    </location>
</feature>
<protein>
    <submittedName>
        <fullName evidence="2">Ferredoxin</fullName>
    </submittedName>
</protein>
<dbReference type="InterPro" id="IPR017900">
    <property type="entry name" value="4Fe4S_Fe_S_CS"/>
</dbReference>
<evidence type="ECO:0000313" key="3">
    <source>
        <dbReference type="Proteomes" id="UP000297295"/>
    </source>
</evidence>
<evidence type="ECO:0000313" key="2">
    <source>
        <dbReference type="EMBL" id="TGC08494.1"/>
    </source>
</evidence>
<dbReference type="EMBL" id="PGGK01000009">
    <property type="protein sequence ID" value="TGC08494.1"/>
    <property type="molecule type" value="Genomic_DNA"/>
</dbReference>
<comment type="caution">
    <text evidence="2">The sequence shown here is derived from an EMBL/GenBank/DDBJ whole genome shotgun (WGS) entry which is preliminary data.</text>
</comment>
<name>A0A4E0PW36_9EURY</name>
<dbReference type="Proteomes" id="UP000297295">
    <property type="component" value="Unassembled WGS sequence"/>
</dbReference>
<dbReference type="InterPro" id="IPR017896">
    <property type="entry name" value="4Fe4S_Fe-S-bd"/>
</dbReference>
<accession>A0A4E0PW36</accession>
<sequence length="61" mass="6697">MDGKEGHIAVIGCRKCGKCNHVCLRGALYMVDGVVRVDYGLCTMCMACTRICPNKALIYIE</sequence>